<feature type="transmembrane region" description="Helical" evidence="2">
    <location>
        <begin position="621"/>
        <end position="639"/>
    </location>
</feature>
<dbReference type="AlphaFoldDB" id="A0A0D2KAS3"/>
<organism evidence="4 5">
    <name type="scientific">Monoraphidium neglectum</name>
    <dbReference type="NCBI Taxonomy" id="145388"/>
    <lineage>
        <taxon>Eukaryota</taxon>
        <taxon>Viridiplantae</taxon>
        <taxon>Chlorophyta</taxon>
        <taxon>core chlorophytes</taxon>
        <taxon>Chlorophyceae</taxon>
        <taxon>CS clade</taxon>
        <taxon>Sphaeropleales</taxon>
        <taxon>Selenastraceae</taxon>
        <taxon>Monoraphidium</taxon>
    </lineage>
</organism>
<dbReference type="RefSeq" id="XP_013906362.1">
    <property type="nucleotide sequence ID" value="XM_014050908.1"/>
</dbReference>
<name>A0A0D2KAS3_9CHLO</name>
<evidence type="ECO:0000256" key="1">
    <source>
        <dbReference type="SAM" id="MobiDB-lite"/>
    </source>
</evidence>
<feature type="transmembrane region" description="Helical" evidence="2">
    <location>
        <begin position="651"/>
        <end position="674"/>
    </location>
</feature>
<feature type="region of interest" description="Disordered" evidence="1">
    <location>
        <begin position="1077"/>
        <end position="1104"/>
    </location>
</feature>
<keyword evidence="2" id="KW-0472">Membrane</keyword>
<dbReference type="GeneID" id="25726732"/>
<keyword evidence="3" id="KW-0732">Signal</keyword>
<dbReference type="EMBL" id="KK100271">
    <property type="protein sequence ID" value="KIZ07343.1"/>
    <property type="molecule type" value="Genomic_DNA"/>
</dbReference>
<feature type="transmembrane region" description="Helical" evidence="2">
    <location>
        <begin position="855"/>
        <end position="879"/>
    </location>
</feature>
<feature type="signal peptide" evidence="3">
    <location>
        <begin position="1"/>
        <end position="22"/>
    </location>
</feature>
<dbReference type="KEGG" id="mng:MNEG_0614"/>
<accession>A0A0D2KAS3</accession>
<sequence>MEGPLVRVAFLALSVLVQGVVSAPVEVCKSAKYKVLLSKAASIFKPWEWTQDDIMAYVKADALKPGLPVVVLLVLCILTLLLLVLCVPRDLAGQAWAVVDDVKAFAGGVADGIDGVSRLAGNMTVPLDQLSAVIAEDVDPTGLRANVSKVGYFLDNAPAPSEFKAAITNLGAALRPGLTGALAALAGLLSGASSPLTDLSARLAAVSALTTGGQLAAMDAALDAYSSAVADALSNPPPGAYVAPGTPEVQALIAAQAGVDAPTWVSQIDAAAAAVEAIQAMQSNASANPFTRLAAGISDADAKVTDIRSNLLPVLVSNVTTFNGLFYRNASFAMRGLLDQAVHINLTVVVLPEDALSQAATLNLTLITLDAIYNTTPSPLTLEINLTSLNSQLALPPEGTQLLNSLLDAASALDGSVSLMADLAASLRNVSSLVAAMGADAAAIGTALSDYVDTAGPWGDVQTALSAGAPNVAAAAEATHMANSDAGARSAPLADVATRMSGFEPQRQAVAGSLGGVIADVNAAPDLSQFASSLDGVQPAYAALGSPPSQALSPILSLLDSIHQLTSQTADDIRGQVDSATQPMDEASHRVRAISDRVDGYQARFTPIVAKYQRYASTGLMCSYGLIMLLILLLLISAWRNCPAGLCLFGFLLIVLLTVFSVLPLIYTVAVIALRDGCANVEVIAQDILTNGGFGLHGLAGASNGTNPAVLALDYYFGDPAVNQNRSAADVIQGVVDVAALKAQVNSSVNDALDGIQRDFEFRPKARGRRALRDGFLRRATCTAGSVLQAMRRPRLRSSPVQLQVAVIIAGVGTRVNALFAGVDSTVDLLNFSNVRPLYERVKGLLCCILADVVYIQWLATLTFGFLAWLSMVCALVVLRKLDSLADGCCGCVCFDKRDYQPAPSPGSRPSVALAPRGLSSIGLEEGAVVASITIGGGAGRKSKAGSFVAASPGSRYSVGEQGAGSVAASARSFDRPTSATAVQQQQQQHVAYPPMQHATSGPMLSPRMYPDLAPGGSGQQQAYPQVWSRGSSVTAGPGQHLPLADARAALLAEPSAPPAHAGMLPQQTGPLLGAGFMGRPAAQQPVMGYPRSRAPSGTGAGMM</sequence>
<feature type="chain" id="PRO_5002256762" evidence="3">
    <location>
        <begin position="23"/>
        <end position="1104"/>
    </location>
</feature>
<evidence type="ECO:0000256" key="2">
    <source>
        <dbReference type="SAM" id="Phobius"/>
    </source>
</evidence>
<evidence type="ECO:0000313" key="5">
    <source>
        <dbReference type="Proteomes" id="UP000054498"/>
    </source>
</evidence>
<keyword evidence="2" id="KW-0812">Transmembrane</keyword>
<evidence type="ECO:0000256" key="3">
    <source>
        <dbReference type="SAM" id="SignalP"/>
    </source>
</evidence>
<keyword evidence="5" id="KW-1185">Reference proteome</keyword>
<dbReference type="OrthoDB" id="549471at2759"/>
<keyword evidence="2" id="KW-1133">Transmembrane helix</keyword>
<dbReference type="Proteomes" id="UP000054498">
    <property type="component" value="Unassembled WGS sequence"/>
</dbReference>
<gene>
    <name evidence="4" type="ORF">MNEG_0614</name>
</gene>
<proteinExistence type="predicted"/>
<feature type="transmembrane region" description="Helical" evidence="2">
    <location>
        <begin position="67"/>
        <end position="87"/>
    </location>
</feature>
<feature type="transmembrane region" description="Helical" evidence="2">
    <location>
        <begin position="801"/>
        <end position="823"/>
    </location>
</feature>
<evidence type="ECO:0000313" key="4">
    <source>
        <dbReference type="EMBL" id="KIZ07343.1"/>
    </source>
</evidence>
<protein>
    <submittedName>
        <fullName evidence="4">Uncharacterized protein</fullName>
    </submittedName>
</protein>
<reference evidence="4 5" key="1">
    <citation type="journal article" date="2013" name="BMC Genomics">
        <title>Reconstruction of the lipid metabolism for the microalga Monoraphidium neglectum from its genome sequence reveals characteristics suitable for biofuel production.</title>
        <authorList>
            <person name="Bogen C."/>
            <person name="Al-Dilaimi A."/>
            <person name="Albersmeier A."/>
            <person name="Wichmann J."/>
            <person name="Grundmann M."/>
            <person name="Rupp O."/>
            <person name="Lauersen K.J."/>
            <person name="Blifernez-Klassen O."/>
            <person name="Kalinowski J."/>
            <person name="Goesmann A."/>
            <person name="Mussgnug J.H."/>
            <person name="Kruse O."/>
        </authorList>
    </citation>
    <scope>NUCLEOTIDE SEQUENCE [LARGE SCALE GENOMIC DNA]</scope>
    <source>
        <strain evidence="4 5">SAG 48.87</strain>
    </source>
</reference>